<dbReference type="AlphaFoldDB" id="A0A163SGB1"/>
<proteinExistence type="inferred from homology"/>
<dbReference type="EMBL" id="LRIE01000053">
    <property type="protein sequence ID" value="KZM36395.1"/>
    <property type="molecule type" value="Genomic_DNA"/>
</dbReference>
<accession>A0A163SGB1</accession>
<evidence type="ECO:0000256" key="6">
    <source>
        <dbReference type="ARBA" id="ARBA00023136"/>
    </source>
</evidence>
<dbReference type="Gene3D" id="1.10.3720.10">
    <property type="entry name" value="MetI-like"/>
    <property type="match status" value="1"/>
</dbReference>
<keyword evidence="3" id="KW-1003">Cell membrane</keyword>
<dbReference type="OrthoDB" id="3543764at2"/>
<dbReference type="RefSeq" id="WP_068707401.1">
    <property type="nucleotide sequence ID" value="NZ_LRIE01000053.1"/>
</dbReference>
<dbReference type="InterPro" id="IPR000515">
    <property type="entry name" value="MetI-like"/>
</dbReference>
<keyword evidence="2 7" id="KW-0813">Transport</keyword>
<comment type="caution">
    <text evidence="9">The sequence shown here is derived from an EMBL/GenBank/DDBJ whole genome shotgun (WGS) entry which is preliminary data.</text>
</comment>
<reference evidence="9 10" key="1">
    <citation type="submission" date="2016-01" db="EMBL/GenBank/DDBJ databases">
        <title>Genome sequence of Oerskovia enterophila VJag, an agar and cellulose degrading bacterium.</title>
        <authorList>
            <person name="Poehlein A."/>
            <person name="Jag V."/>
            <person name="Bengelsdorf F."/>
            <person name="Duerre P."/>
            <person name="Daniel R."/>
        </authorList>
    </citation>
    <scope>NUCLEOTIDE SEQUENCE [LARGE SCALE GENOMIC DNA]</scope>
    <source>
        <strain evidence="9 10">VJag</strain>
    </source>
</reference>
<dbReference type="STRING" id="43678.OJAG_09490"/>
<feature type="transmembrane region" description="Helical" evidence="7">
    <location>
        <begin position="103"/>
        <end position="122"/>
    </location>
</feature>
<dbReference type="CDD" id="cd06261">
    <property type="entry name" value="TM_PBP2"/>
    <property type="match status" value="1"/>
</dbReference>
<dbReference type="Proteomes" id="UP000076447">
    <property type="component" value="Unassembled WGS sequence"/>
</dbReference>
<dbReference type="InterPro" id="IPR035906">
    <property type="entry name" value="MetI-like_sf"/>
</dbReference>
<feature type="transmembrane region" description="Helical" evidence="7">
    <location>
        <begin position="12"/>
        <end position="30"/>
    </location>
</feature>
<dbReference type="Pfam" id="PF00528">
    <property type="entry name" value="BPD_transp_1"/>
    <property type="match status" value="1"/>
</dbReference>
<evidence type="ECO:0000256" key="1">
    <source>
        <dbReference type="ARBA" id="ARBA00004651"/>
    </source>
</evidence>
<dbReference type="PATRIC" id="fig|43678.3.peg.991"/>
<evidence type="ECO:0000259" key="8">
    <source>
        <dbReference type="PROSITE" id="PS50928"/>
    </source>
</evidence>
<feature type="domain" description="ABC transmembrane type-1" evidence="8">
    <location>
        <begin position="95"/>
        <end position="301"/>
    </location>
</feature>
<dbReference type="Pfam" id="PF19300">
    <property type="entry name" value="BPD_transp_1_N"/>
    <property type="match status" value="1"/>
</dbReference>
<evidence type="ECO:0000256" key="3">
    <source>
        <dbReference type="ARBA" id="ARBA00022475"/>
    </source>
</evidence>
<gene>
    <name evidence="9" type="primary">gsiC_1</name>
    <name evidence="9" type="ORF">OJAG_09490</name>
</gene>
<feature type="transmembrane region" description="Helical" evidence="7">
    <location>
        <begin position="177"/>
        <end position="198"/>
    </location>
</feature>
<dbReference type="GO" id="GO:0005886">
    <property type="term" value="C:plasma membrane"/>
    <property type="evidence" value="ECO:0007669"/>
    <property type="project" value="UniProtKB-SubCell"/>
</dbReference>
<keyword evidence="6 7" id="KW-0472">Membrane</keyword>
<feature type="transmembrane region" description="Helical" evidence="7">
    <location>
        <begin position="134"/>
        <end position="157"/>
    </location>
</feature>
<protein>
    <submittedName>
        <fullName evidence="9">Glutathione transport system permease protein GsiC</fullName>
    </submittedName>
</protein>
<evidence type="ECO:0000313" key="10">
    <source>
        <dbReference type="Proteomes" id="UP000076447"/>
    </source>
</evidence>
<name>A0A163SGB1_9CELL</name>
<sequence length="322" mass="33567">MSRYLLTRVGTLLLSLVLASVVVFAVLRFLPGDSAGTSLGVGTTSDQLEQLRADLGTDQPLWTQYGQWVAGLFSGSAGTSFVSRLPVGELIASKLPITLPLSLAAFVVSVLVSVPLGVVAAVRRRGVVGVTVSAVSQLGVAVPVFWVGVILVWIFALEAGVLPPGGFPRQGWEDPVAAVRSLVLPVATVAIAMSSVMVRYVRSATLDVLDQDYVRTARSLGYGRWHALARHGLRNGAVPVVAILGIELATSLLGAVVVENVFALPGLGTLLVSSVEGRDLPVVQALVLGLTALVLVTNFLVDLAQRGIDPRLRAGSALGGAR</sequence>
<evidence type="ECO:0000256" key="4">
    <source>
        <dbReference type="ARBA" id="ARBA00022692"/>
    </source>
</evidence>
<evidence type="ECO:0000256" key="7">
    <source>
        <dbReference type="RuleBase" id="RU363032"/>
    </source>
</evidence>
<evidence type="ECO:0000313" key="9">
    <source>
        <dbReference type="EMBL" id="KZM36395.1"/>
    </source>
</evidence>
<comment type="similarity">
    <text evidence="7">Belongs to the binding-protein-dependent transport system permease family.</text>
</comment>
<feature type="transmembrane region" description="Helical" evidence="7">
    <location>
        <begin position="282"/>
        <end position="301"/>
    </location>
</feature>
<organism evidence="9 10">
    <name type="scientific">Oerskovia enterophila</name>
    <dbReference type="NCBI Taxonomy" id="43678"/>
    <lineage>
        <taxon>Bacteria</taxon>
        <taxon>Bacillati</taxon>
        <taxon>Actinomycetota</taxon>
        <taxon>Actinomycetes</taxon>
        <taxon>Micrococcales</taxon>
        <taxon>Cellulomonadaceae</taxon>
        <taxon>Oerskovia</taxon>
    </lineage>
</organism>
<evidence type="ECO:0000256" key="2">
    <source>
        <dbReference type="ARBA" id="ARBA00022448"/>
    </source>
</evidence>
<comment type="subcellular location">
    <subcellularLocation>
        <location evidence="1 7">Cell membrane</location>
        <topology evidence="1 7">Multi-pass membrane protein</topology>
    </subcellularLocation>
</comment>
<dbReference type="GO" id="GO:0055085">
    <property type="term" value="P:transmembrane transport"/>
    <property type="evidence" value="ECO:0007669"/>
    <property type="project" value="InterPro"/>
</dbReference>
<feature type="transmembrane region" description="Helical" evidence="7">
    <location>
        <begin position="240"/>
        <end position="262"/>
    </location>
</feature>
<evidence type="ECO:0000256" key="5">
    <source>
        <dbReference type="ARBA" id="ARBA00022989"/>
    </source>
</evidence>
<keyword evidence="4 7" id="KW-0812">Transmembrane</keyword>
<dbReference type="PANTHER" id="PTHR43163">
    <property type="entry name" value="DIPEPTIDE TRANSPORT SYSTEM PERMEASE PROTEIN DPPB-RELATED"/>
    <property type="match status" value="1"/>
</dbReference>
<keyword evidence="5 7" id="KW-1133">Transmembrane helix</keyword>
<dbReference type="PANTHER" id="PTHR43163:SF6">
    <property type="entry name" value="DIPEPTIDE TRANSPORT SYSTEM PERMEASE PROTEIN DPPB-RELATED"/>
    <property type="match status" value="1"/>
</dbReference>
<dbReference type="PROSITE" id="PS50928">
    <property type="entry name" value="ABC_TM1"/>
    <property type="match status" value="1"/>
</dbReference>
<dbReference type="InterPro" id="IPR045621">
    <property type="entry name" value="BPD_transp_1_N"/>
</dbReference>
<dbReference type="SUPFAM" id="SSF161098">
    <property type="entry name" value="MetI-like"/>
    <property type="match status" value="1"/>
</dbReference>